<feature type="compositionally biased region" description="Acidic residues" evidence="1">
    <location>
        <begin position="384"/>
        <end position="401"/>
    </location>
</feature>
<sequence length="401" mass="45438">MWGSASSSKSHTIAQFIAYELFAKLDNVGILVVRKTRPAVKDSCWELVTGYLDKAGISYKSNLSELKITGTNGSWIKFDGLDNIAKKKSMEGLNFIWVEELAGLSSDTEISKREFDLLSTYARAPENPNRPNQVFASFNPCDQLRNQWIENITKRGDTEDSQLYHINYEANPFLSVAARRVIETIAKTDSQYNKVYKLGQWAVLTGQIYDNWDVVQSMPKEYERRIWGLDFGYVNPAALVECRIIGKESWEQEHIYQTGLTNPQLAAKTKAIVGESERIIADSAEPKSIQELVNAGLNVFPASKGPDSVKYGINSVRQFKTHLLESSVNMIKEKSGYKWQTDKDDKIKQPPKPVDFENHTQDAERYALDSLVRKVKAGLVMTDPDVDEGEDPDEEMWDTQE</sequence>
<evidence type="ECO:0000259" key="2">
    <source>
        <dbReference type="Pfam" id="PF04466"/>
    </source>
</evidence>
<dbReference type="Gene3D" id="3.30.420.280">
    <property type="match status" value="1"/>
</dbReference>
<dbReference type="InterPro" id="IPR035413">
    <property type="entry name" value="Terminase_L_C"/>
</dbReference>
<dbReference type="AlphaFoldDB" id="A0A0F9UXG2"/>
<dbReference type="InterPro" id="IPR006437">
    <property type="entry name" value="Phage_terminase_lsu"/>
</dbReference>
<organism evidence="4">
    <name type="scientific">marine sediment metagenome</name>
    <dbReference type="NCBI Taxonomy" id="412755"/>
    <lineage>
        <taxon>unclassified sequences</taxon>
        <taxon>metagenomes</taxon>
        <taxon>ecological metagenomes</taxon>
    </lineage>
</organism>
<dbReference type="PANTHER" id="PTHR39184:SF1">
    <property type="entry name" value="PBSX PHAGE TERMINASE LARGE SUBUNIT"/>
    <property type="match status" value="1"/>
</dbReference>
<gene>
    <name evidence="4" type="ORF">LCGC14_0553730</name>
</gene>
<name>A0A0F9UXG2_9ZZZZ</name>
<feature type="domain" description="Phage terminase large subunit C-terminal" evidence="3">
    <location>
        <begin position="230"/>
        <end position="369"/>
    </location>
</feature>
<evidence type="ECO:0000256" key="1">
    <source>
        <dbReference type="SAM" id="MobiDB-lite"/>
    </source>
</evidence>
<evidence type="ECO:0008006" key="5">
    <source>
        <dbReference type="Google" id="ProtNLM"/>
    </source>
</evidence>
<reference evidence="4" key="1">
    <citation type="journal article" date="2015" name="Nature">
        <title>Complex archaea that bridge the gap between prokaryotes and eukaryotes.</title>
        <authorList>
            <person name="Spang A."/>
            <person name="Saw J.H."/>
            <person name="Jorgensen S.L."/>
            <person name="Zaremba-Niedzwiedzka K."/>
            <person name="Martijn J."/>
            <person name="Lind A.E."/>
            <person name="van Eijk R."/>
            <person name="Schleper C."/>
            <person name="Guy L."/>
            <person name="Ettema T.J."/>
        </authorList>
    </citation>
    <scope>NUCLEOTIDE SEQUENCE</scope>
</reference>
<dbReference type="NCBIfam" id="TIGR01547">
    <property type="entry name" value="phage_term_2"/>
    <property type="match status" value="1"/>
</dbReference>
<dbReference type="InterPro" id="IPR052380">
    <property type="entry name" value="Viral_DNA_packaging_terminase"/>
</dbReference>
<feature type="region of interest" description="Disordered" evidence="1">
    <location>
        <begin position="341"/>
        <end position="361"/>
    </location>
</feature>
<dbReference type="Gene3D" id="3.40.50.300">
    <property type="entry name" value="P-loop containing nucleotide triphosphate hydrolases"/>
    <property type="match status" value="1"/>
</dbReference>
<dbReference type="PANTHER" id="PTHR39184">
    <property type="match status" value="1"/>
</dbReference>
<evidence type="ECO:0000259" key="3">
    <source>
        <dbReference type="Pfam" id="PF17288"/>
    </source>
</evidence>
<dbReference type="Pfam" id="PF17288">
    <property type="entry name" value="Terminase_3C"/>
    <property type="match status" value="1"/>
</dbReference>
<comment type="caution">
    <text evidence="4">The sequence shown here is derived from an EMBL/GenBank/DDBJ whole genome shotgun (WGS) entry which is preliminary data.</text>
</comment>
<protein>
    <recommendedName>
        <fullName evidence="5">Phage terminase large subunit N-terminal domain-containing protein</fullName>
    </recommendedName>
</protein>
<evidence type="ECO:0000313" key="4">
    <source>
        <dbReference type="EMBL" id="KKN58293.1"/>
    </source>
</evidence>
<accession>A0A0F9UXG2</accession>
<feature type="domain" description="Phage terminase large subunit N-terminal" evidence="2">
    <location>
        <begin position="2"/>
        <end position="199"/>
    </location>
</feature>
<dbReference type="InterPro" id="IPR027417">
    <property type="entry name" value="P-loop_NTPase"/>
</dbReference>
<dbReference type="EMBL" id="LAZR01000768">
    <property type="protein sequence ID" value="KKN58293.1"/>
    <property type="molecule type" value="Genomic_DNA"/>
</dbReference>
<dbReference type="Pfam" id="PF04466">
    <property type="entry name" value="Terminase_3"/>
    <property type="match status" value="1"/>
</dbReference>
<dbReference type="InterPro" id="IPR035412">
    <property type="entry name" value="Terminase_L_N"/>
</dbReference>
<feature type="region of interest" description="Disordered" evidence="1">
    <location>
        <begin position="382"/>
        <end position="401"/>
    </location>
</feature>
<proteinExistence type="predicted"/>